<feature type="region of interest" description="Disordered" evidence="8">
    <location>
        <begin position="849"/>
        <end position="893"/>
    </location>
</feature>
<dbReference type="FunFam" id="2.20.100.10:FF:000002">
    <property type="entry name" value="Unc-5 netrin receptor C"/>
    <property type="match status" value="1"/>
</dbReference>
<dbReference type="Pfam" id="PF17217">
    <property type="entry name" value="UPA"/>
    <property type="match status" value="1"/>
</dbReference>
<evidence type="ECO:0000256" key="2">
    <source>
        <dbReference type="ARBA" id="ARBA00009844"/>
    </source>
</evidence>
<dbReference type="InterPro" id="IPR033772">
    <property type="entry name" value="UPA"/>
</dbReference>
<evidence type="ECO:0000313" key="12">
    <source>
        <dbReference type="EMBL" id="TRY68401.1"/>
    </source>
</evidence>
<evidence type="ECO:0000259" key="11">
    <source>
        <dbReference type="PROSITE" id="PS51145"/>
    </source>
</evidence>
<dbReference type="SMART" id="SM00408">
    <property type="entry name" value="IGc2"/>
    <property type="match status" value="1"/>
</dbReference>
<evidence type="ECO:0000256" key="4">
    <source>
        <dbReference type="ARBA" id="ARBA00022989"/>
    </source>
</evidence>
<dbReference type="SMART" id="SM00005">
    <property type="entry name" value="DEATH"/>
    <property type="match status" value="1"/>
</dbReference>
<dbReference type="InterPro" id="IPR036383">
    <property type="entry name" value="TSP1_rpt_sf"/>
</dbReference>
<name>A0A553NSI6_TIGCA</name>
<reference evidence="12 13" key="1">
    <citation type="journal article" date="2018" name="Nat. Ecol. Evol.">
        <title>Genomic signatures of mitonuclear coevolution across populations of Tigriopus californicus.</title>
        <authorList>
            <person name="Barreto F.S."/>
            <person name="Watson E.T."/>
            <person name="Lima T.G."/>
            <person name="Willett C.S."/>
            <person name="Edmands S."/>
            <person name="Li W."/>
            <person name="Burton R.S."/>
        </authorList>
    </citation>
    <scope>NUCLEOTIDE SEQUENCE [LARGE SCALE GENOMIC DNA]</scope>
    <source>
        <strain evidence="12 13">San Diego</strain>
    </source>
</reference>
<sequence length="991" mass="109205">LRKEFEVPPYSQTVELGSQIELRCHPPVGKPGPRIYWLKDRVEIQPDRDPNYIQAADGHLIIIQTKAKDNANFTCVAENVSNRRLSPVARLQVVVTGGWSEWTSWSDCNSHRCGPGFQRRERFCNNPSPMFGGSYCQGSAFQKNDCDTVCKDGVYDPKTAVTANAGGWSAWSEWSLCTVDCLHHRRRQCNDPKPANGGEFCKGRDHSMEVCTGDMCKEKRQTALMKEYGGVGDGAQQEMLETDFSLLVGLSVALLVFLIVTLSAVKFLRHKSRSPSMYTMTNLNYRREFSNGNGVAPTLTKEEEAAKLLETRLSDMASNSNQTSAYSTEDKPSNPPFPSATIVENLFYDTPTHSPFLDGGKKGGKKSLLASALTLSTTTGESPQMRMKNTQMEEEHQYDIPFSHLNPARPKSHEGSRSGLEMTPKVTPAINRRRVDYNEMDATMMGSPPILPKPQRRSQGSNRTNSNSDGGSSWRYPQFESSSLLQPRLIDGSTGCSAPMLKQASGWSGSEKSLNASLFSESSRPPSSCFGDILTGAQNPSNSLRQSLSSNALDPDCFTFASVGHAGKILSLPEQGVTLTIPEGALEHGFTEEIFLAVMTDGRDRPRLSDNQTLLSPVVLAGPPRLSFKKPVVLSFGHCANLKMGSWELGVYHCDSFFSESDDTPWVKLVTIGQESAASPILATMDFDNCQIMSDFLTRFCIVGQSTVEEQACKVLRLMIFGKPISASLDYCLCAMVIDDTATMYDRTVRSCAKQGFHLLEKSRSFYFLDSGSSLVVTITDCSTGWSLKPKTQQTIAFDQVWSGGGLGLVKANYSLHHVDPTVQTIAFKLSAFQTNHPETRQSFTVNIDVTQGRTPVPPPLRCGSTSRTHTVDSSGRHSDATNNSSSSSGVPFSSPTFRFPCSIKIQLCQMLDSPQETGQNNWRALAAGLRLERFSSFFSSRQSPTETILNLWEVQRGLDSNCVADLLNLLRVIGRQDCAQILEEDYGPWI</sequence>
<feature type="non-terminal residue" evidence="12">
    <location>
        <position position="1"/>
    </location>
</feature>
<dbReference type="PANTHER" id="PTHR12582:SF47">
    <property type="entry name" value="NETRIN RECEPTOR UNC-5"/>
    <property type="match status" value="1"/>
</dbReference>
<dbReference type="InterPro" id="IPR000884">
    <property type="entry name" value="TSP1_rpt"/>
</dbReference>
<dbReference type="Gene3D" id="2.60.220.30">
    <property type="match status" value="1"/>
</dbReference>
<keyword evidence="13" id="KW-1185">Reference proteome</keyword>
<dbReference type="InterPro" id="IPR037936">
    <property type="entry name" value="UNC5A-D"/>
</dbReference>
<dbReference type="SMART" id="SM00218">
    <property type="entry name" value="ZU5"/>
    <property type="match status" value="1"/>
</dbReference>
<dbReference type="PANTHER" id="PTHR12582">
    <property type="entry name" value="NETRIN RECEPTOR UNC5"/>
    <property type="match status" value="1"/>
</dbReference>
<dbReference type="InterPro" id="IPR007110">
    <property type="entry name" value="Ig-like_dom"/>
</dbReference>
<dbReference type="Pfam" id="PF13927">
    <property type="entry name" value="Ig_3"/>
    <property type="match status" value="1"/>
</dbReference>
<feature type="non-terminal residue" evidence="12">
    <location>
        <position position="991"/>
    </location>
</feature>
<feature type="region of interest" description="Disordered" evidence="8">
    <location>
        <begin position="442"/>
        <end position="477"/>
    </location>
</feature>
<evidence type="ECO:0000256" key="7">
    <source>
        <dbReference type="RuleBase" id="RU367033"/>
    </source>
</evidence>
<comment type="subcellular location">
    <subcellularLocation>
        <location evidence="7">Cell membrane</location>
        <topology evidence="7">Single-pass type I membrane protein</topology>
    </subcellularLocation>
    <subcellularLocation>
        <location evidence="1">Membrane</location>
        <topology evidence="1">Single-pass membrane protein</topology>
    </subcellularLocation>
</comment>
<dbReference type="InterPro" id="IPR000906">
    <property type="entry name" value="ZU5_dom"/>
</dbReference>
<evidence type="ECO:0000256" key="1">
    <source>
        <dbReference type="ARBA" id="ARBA00004167"/>
    </source>
</evidence>
<evidence type="ECO:0000256" key="5">
    <source>
        <dbReference type="ARBA" id="ARBA00023136"/>
    </source>
</evidence>
<feature type="domain" description="Death" evidence="9">
    <location>
        <begin position="944"/>
        <end position="987"/>
    </location>
</feature>
<comment type="caution">
    <text evidence="12">The sequence shown here is derived from an EMBL/GenBank/DDBJ whole genome shotgun (WGS) entry which is preliminary data.</text>
</comment>
<dbReference type="PROSITE" id="PS50017">
    <property type="entry name" value="DEATH_DOMAIN"/>
    <property type="match status" value="1"/>
</dbReference>
<dbReference type="EMBL" id="VCGU01000010">
    <property type="protein sequence ID" value="TRY68401.1"/>
    <property type="molecule type" value="Genomic_DNA"/>
</dbReference>
<proteinExistence type="inferred from homology"/>
<feature type="compositionally biased region" description="Polar residues" evidence="8">
    <location>
        <begin position="864"/>
        <end position="874"/>
    </location>
</feature>
<evidence type="ECO:0000259" key="9">
    <source>
        <dbReference type="PROSITE" id="PS50017"/>
    </source>
</evidence>
<dbReference type="PROSITE" id="PS50835">
    <property type="entry name" value="IG_LIKE"/>
    <property type="match status" value="1"/>
</dbReference>
<dbReference type="SMART" id="SM00209">
    <property type="entry name" value="TSP1"/>
    <property type="match status" value="2"/>
</dbReference>
<protein>
    <recommendedName>
        <fullName evidence="7">Netrin receptor UNC5</fullName>
    </recommendedName>
</protein>
<organism evidence="12 13">
    <name type="scientific">Tigriopus californicus</name>
    <name type="common">Marine copepod</name>
    <dbReference type="NCBI Taxonomy" id="6832"/>
    <lineage>
        <taxon>Eukaryota</taxon>
        <taxon>Metazoa</taxon>
        <taxon>Ecdysozoa</taxon>
        <taxon>Arthropoda</taxon>
        <taxon>Crustacea</taxon>
        <taxon>Multicrustacea</taxon>
        <taxon>Hexanauplia</taxon>
        <taxon>Copepoda</taxon>
        <taxon>Harpacticoida</taxon>
        <taxon>Harpacticidae</taxon>
        <taxon>Tigriopus</taxon>
    </lineage>
</organism>
<dbReference type="SUPFAM" id="SSF48726">
    <property type="entry name" value="Immunoglobulin"/>
    <property type="match status" value="1"/>
</dbReference>
<keyword evidence="7" id="KW-0393">Immunoglobulin domain</keyword>
<keyword evidence="3 7" id="KW-0812">Transmembrane</keyword>
<comment type="function">
    <text evidence="7">Receptor for netrin required for axon guidance. Mediates axon repulsion of neuronal growth cones in the developing nervous system upon ligand binding.</text>
</comment>
<dbReference type="InterPro" id="IPR013783">
    <property type="entry name" value="Ig-like_fold"/>
</dbReference>
<dbReference type="Pfam" id="PF00531">
    <property type="entry name" value="Death"/>
    <property type="match status" value="1"/>
</dbReference>
<dbReference type="GO" id="GO:0005886">
    <property type="term" value="C:plasma membrane"/>
    <property type="evidence" value="ECO:0007669"/>
    <property type="project" value="UniProtKB-SubCell"/>
</dbReference>
<dbReference type="InterPro" id="IPR000488">
    <property type="entry name" value="Death_dom"/>
</dbReference>
<feature type="domain" description="Ig-like" evidence="10">
    <location>
        <begin position="3"/>
        <end position="86"/>
    </location>
</feature>
<dbReference type="AlphaFoldDB" id="A0A553NSI6"/>
<feature type="region of interest" description="Disordered" evidence="8">
    <location>
        <begin position="316"/>
        <end position="335"/>
    </location>
</feature>
<keyword evidence="4 7" id="KW-1133">Transmembrane helix</keyword>
<feature type="transmembrane region" description="Helical" evidence="7">
    <location>
        <begin position="244"/>
        <end position="268"/>
    </location>
</feature>
<evidence type="ECO:0000313" key="13">
    <source>
        <dbReference type="Proteomes" id="UP000318571"/>
    </source>
</evidence>
<feature type="compositionally biased region" description="Low complexity" evidence="8">
    <location>
        <begin position="882"/>
        <end position="893"/>
    </location>
</feature>
<dbReference type="InterPro" id="IPR036179">
    <property type="entry name" value="Ig-like_dom_sf"/>
</dbReference>
<gene>
    <name evidence="12" type="ORF">TCAL_10233</name>
</gene>
<dbReference type="SUPFAM" id="SSF82895">
    <property type="entry name" value="TSP-1 type 1 repeat"/>
    <property type="match status" value="2"/>
</dbReference>
<dbReference type="InterPro" id="IPR003599">
    <property type="entry name" value="Ig_sub"/>
</dbReference>
<dbReference type="FunFam" id="2.20.100.10:FF:000001">
    <property type="entry name" value="semaphorin-5A isoform X1"/>
    <property type="match status" value="1"/>
</dbReference>
<keyword evidence="7" id="KW-0675">Receptor</keyword>
<dbReference type="Gene3D" id="2.20.100.10">
    <property type="entry name" value="Thrombospondin type-1 (TSP1) repeat"/>
    <property type="match status" value="2"/>
</dbReference>
<keyword evidence="5 7" id="KW-0472">Membrane</keyword>
<dbReference type="OMA" id="YTPARIC"/>
<dbReference type="STRING" id="6832.A0A553NSI6"/>
<feature type="compositionally biased region" description="Polar residues" evidence="8">
    <location>
        <begin position="316"/>
        <end position="327"/>
    </location>
</feature>
<feature type="domain" description="ZU5" evidence="11">
    <location>
        <begin position="557"/>
        <end position="706"/>
    </location>
</feature>
<dbReference type="PROSITE" id="PS50092">
    <property type="entry name" value="TSP1"/>
    <property type="match status" value="2"/>
</dbReference>
<dbReference type="GO" id="GO:0008045">
    <property type="term" value="P:motor neuron axon guidance"/>
    <property type="evidence" value="ECO:0007669"/>
    <property type="project" value="TreeGrafter"/>
</dbReference>
<dbReference type="PRINTS" id="PR01705">
    <property type="entry name" value="TSP1REPEAT"/>
</dbReference>
<evidence type="ECO:0000256" key="3">
    <source>
        <dbReference type="ARBA" id="ARBA00022692"/>
    </source>
</evidence>
<dbReference type="Gene3D" id="2.60.40.10">
    <property type="entry name" value="Immunoglobulins"/>
    <property type="match status" value="1"/>
</dbReference>
<dbReference type="PROSITE" id="PS51145">
    <property type="entry name" value="ZU5"/>
    <property type="match status" value="1"/>
</dbReference>
<dbReference type="GO" id="GO:0005042">
    <property type="term" value="F:netrin receptor activity"/>
    <property type="evidence" value="ECO:0007669"/>
    <property type="project" value="UniProtKB-UniRule"/>
</dbReference>
<dbReference type="SUPFAM" id="SSF47986">
    <property type="entry name" value="DEATH domain"/>
    <property type="match status" value="1"/>
</dbReference>
<feature type="compositionally biased region" description="Polar residues" evidence="8">
    <location>
        <begin position="457"/>
        <end position="471"/>
    </location>
</feature>
<evidence type="ECO:0000256" key="8">
    <source>
        <dbReference type="SAM" id="MobiDB-lite"/>
    </source>
</evidence>
<evidence type="ECO:0000259" key="10">
    <source>
        <dbReference type="PROSITE" id="PS50835"/>
    </source>
</evidence>
<evidence type="ECO:0000256" key="6">
    <source>
        <dbReference type="ARBA" id="ARBA00023157"/>
    </source>
</evidence>
<keyword evidence="6" id="KW-1015">Disulfide bond</keyword>
<comment type="similarity">
    <text evidence="2 7">Belongs to the unc-5 family.</text>
</comment>
<feature type="region of interest" description="Disordered" evidence="8">
    <location>
        <begin position="402"/>
        <end position="423"/>
    </location>
</feature>
<keyword evidence="7" id="KW-0217">Developmental protein</keyword>
<dbReference type="Proteomes" id="UP000318571">
    <property type="component" value="Chromosome 1"/>
</dbReference>
<dbReference type="InterPro" id="IPR011029">
    <property type="entry name" value="DEATH-like_dom_sf"/>
</dbReference>
<dbReference type="Gene3D" id="1.10.533.10">
    <property type="entry name" value="Death Domain, Fas"/>
    <property type="match status" value="1"/>
</dbReference>
<dbReference type="InterPro" id="IPR003598">
    <property type="entry name" value="Ig_sub2"/>
</dbReference>
<dbReference type="Pfam" id="PF00791">
    <property type="entry name" value="ZU5"/>
    <property type="match status" value="1"/>
</dbReference>
<accession>A0A553NSI6</accession>
<dbReference type="SMART" id="SM00409">
    <property type="entry name" value="IG"/>
    <property type="match status" value="1"/>
</dbReference>
<dbReference type="Pfam" id="PF00090">
    <property type="entry name" value="TSP_1"/>
    <property type="match status" value="2"/>
</dbReference>